<reference evidence="10 11" key="1">
    <citation type="journal article" date="2016" name="Nat. Commun.">
        <title>Thousands of microbial genomes shed light on interconnected biogeochemical processes in an aquifer system.</title>
        <authorList>
            <person name="Anantharaman K."/>
            <person name="Brown C.T."/>
            <person name="Hug L.A."/>
            <person name="Sharon I."/>
            <person name="Castelle C.J."/>
            <person name="Probst A.J."/>
            <person name="Thomas B.C."/>
            <person name="Singh A."/>
            <person name="Wilkins M.J."/>
            <person name="Karaoz U."/>
            <person name="Brodie E.L."/>
            <person name="Williams K.H."/>
            <person name="Hubbard S.S."/>
            <person name="Banfield J.F."/>
        </authorList>
    </citation>
    <scope>NUCLEOTIDE SEQUENCE [LARGE SCALE GENOMIC DNA]</scope>
</reference>
<feature type="transmembrane region" description="Helical" evidence="8">
    <location>
        <begin position="197"/>
        <end position="228"/>
    </location>
</feature>
<dbReference type="STRING" id="1817722.A2703_02860"/>
<dbReference type="GO" id="GO:0016763">
    <property type="term" value="F:pentosyltransferase activity"/>
    <property type="evidence" value="ECO:0007669"/>
    <property type="project" value="TreeGrafter"/>
</dbReference>
<dbReference type="EMBL" id="MFAG01000040">
    <property type="protein sequence ID" value="OGD71150.1"/>
    <property type="molecule type" value="Genomic_DNA"/>
</dbReference>
<feature type="transmembrane region" description="Helical" evidence="8">
    <location>
        <begin position="172"/>
        <end position="191"/>
    </location>
</feature>
<proteinExistence type="predicted"/>
<keyword evidence="4" id="KW-0808">Transferase</keyword>
<keyword evidence="6 8" id="KW-1133">Transmembrane helix</keyword>
<gene>
    <name evidence="10" type="ORF">A2703_02860</name>
</gene>
<evidence type="ECO:0000313" key="11">
    <source>
        <dbReference type="Proteomes" id="UP000177979"/>
    </source>
</evidence>
<evidence type="ECO:0000256" key="8">
    <source>
        <dbReference type="SAM" id="Phobius"/>
    </source>
</evidence>
<evidence type="ECO:0000256" key="5">
    <source>
        <dbReference type="ARBA" id="ARBA00022692"/>
    </source>
</evidence>
<keyword evidence="7 8" id="KW-0472">Membrane</keyword>
<evidence type="ECO:0000256" key="7">
    <source>
        <dbReference type="ARBA" id="ARBA00023136"/>
    </source>
</evidence>
<sequence length="449" mass="49427">MKTKFFFGLLLTITLFGGLLRLKNLATIPFPGQSQDEYSNTWVGLSLIQIGMPVGMSGVSGNLHRERIYINPDRIFQQTAAGDPMTIAYPWFDHPPLVGMITGSFAYLRGGRLFEDATSGVIRKPAVAFGIATIFLTGIVASTLFGNAVGLLAALFYAVSPLVTVTNRMIQAENFFTPLALLALYCWFQFAQKKRKAFIYLSLLPVIAAVLCKLSAFAFVLAGMLLLYRLTGKKWPAVLVGTAALAAFSWWAIFGVTLSPTAFWSVLTGNSARIYGIGFQAVAELITTTKVTGTKTISDGWVLASFISLFVLFFSKVKNKEWILVPSLCYLAVYLFFGGESYGWYRIPFYPFGFIALASLTVEIFRSAEIAGVFLFLIPLGVAAGKVTSPVGNWLTIWRVFPVVSVVLGYLFANKLVNRVLLALVFAAAIVVSLIYNLKIDISFWYQLY</sequence>
<feature type="transmembrane region" description="Helical" evidence="8">
    <location>
        <begin position="297"/>
        <end position="315"/>
    </location>
</feature>
<accession>A0A1F5EUW0</accession>
<feature type="domain" description="Glycosyltransferase RgtA/B/C/D-like" evidence="9">
    <location>
        <begin position="93"/>
        <end position="251"/>
    </location>
</feature>
<feature type="transmembrane region" description="Helical" evidence="8">
    <location>
        <begin position="420"/>
        <end position="438"/>
    </location>
</feature>
<evidence type="ECO:0000256" key="3">
    <source>
        <dbReference type="ARBA" id="ARBA00022676"/>
    </source>
</evidence>
<dbReference type="GO" id="GO:0009103">
    <property type="term" value="P:lipopolysaccharide biosynthetic process"/>
    <property type="evidence" value="ECO:0007669"/>
    <property type="project" value="UniProtKB-ARBA"/>
</dbReference>
<dbReference type="Pfam" id="PF13231">
    <property type="entry name" value="PMT_2"/>
    <property type="match status" value="1"/>
</dbReference>
<evidence type="ECO:0000259" key="9">
    <source>
        <dbReference type="Pfam" id="PF13231"/>
    </source>
</evidence>
<dbReference type="AlphaFoldDB" id="A0A1F5EUW0"/>
<dbReference type="InterPro" id="IPR038731">
    <property type="entry name" value="RgtA/B/C-like"/>
</dbReference>
<keyword evidence="2" id="KW-1003">Cell membrane</keyword>
<feature type="transmembrane region" description="Helical" evidence="8">
    <location>
        <begin position="394"/>
        <end position="413"/>
    </location>
</feature>
<dbReference type="PANTHER" id="PTHR33908">
    <property type="entry name" value="MANNOSYLTRANSFERASE YKCB-RELATED"/>
    <property type="match status" value="1"/>
</dbReference>
<feature type="transmembrane region" description="Helical" evidence="8">
    <location>
        <begin position="127"/>
        <end position="160"/>
    </location>
</feature>
<feature type="transmembrane region" description="Helical" evidence="8">
    <location>
        <begin position="235"/>
        <end position="254"/>
    </location>
</feature>
<dbReference type="PANTHER" id="PTHR33908:SF11">
    <property type="entry name" value="MEMBRANE PROTEIN"/>
    <property type="match status" value="1"/>
</dbReference>
<evidence type="ECO:0000256" key="4">
    <source>
        <dbReference type="ARBA" id="ARBA00022679"/>
    </source>
</evidence>
<feature type="transmembrane region" description="Helical" evidence="8">
    <location>
        <begin position="370"/>
        <end position="388"/>
    </location>
</feature>
<keyword evidence="5 8" id="KW-0812">Transmembrane</keyword>
<dbReference type="Proteomes" id="UP000177979">
    <property type="component" value="Unassembled WGS sequence"/>
</dbReference>
<evidence type="ECO:0000256" key="1">
    <source>
        <dbReference type="ARBA" id="ARBA00004651"/>
    </source>
</evidence>
<evidence type="ECO:0000313" key="10">
    <source>
        <dbReference type="EMBL" id="OGD71150.1"/>
    </source>
</evidence>
<protein>
    <recommendedName>
        <fullName evidence="9">Glycosyltransferase RgtA/B/C/D-like domain-containing protein</fullName>
    </recommendedName>
</protein>
<dbReference type="GO" id="GO:0005886">
    <property type="term" value="C:plasma membrane"/>
    <property type="evidence" value="ECO:0007669"/>
    <property type="project" value="UniProtKB-SubCell"/>
</dbReference>
<feature type="transmembrane region" description="Helical" evidence="8">
    <location>
        <begin position="322"/>
        <end position="339"/>
    </location>
</feature>
<keyword evidence="3" id="KW-0328">Glycosyltransferase</keyword>
<dbReference type="InterPro" id="IPR050297">
    <property type="entry name" value="LipidA_mod_glycosyltrf_83"/>
</dbReference>
<comment type="caution">
    <text evidence="10">The sequence shown here is derived from an EMBL/GenBank/DDBJ whole genome shotgun (WGS) entry which is preliminary data.</text>
</comment>
<name>A0A1F5EUW0_9BACT</name>
<organism evidence="10 11">
    <name type="scientific">Candidatus Collierbacteria bacterium RIFCSPHIGHO2_01_FULL_50_25</name>
    <dbReference type="NCBI Taxonomy" id="1817722"/>
    <lineage>
        <taxon>Bacteria</taxon>
        <taxon>Candidatus Collieribacteriota</taxon>
    </lineage>
</organism>
<evidence type="ECO:0000256" key="2">
    <source>
        <dbReference type="ARBA" id="ARBA00022475"/>
    </source>
</evidence>
<comment type="subcellular location">
    <subcellularLocation>
        <location evidence="1">Cell membrane</location>
        <topology evidence="1">Multi-pass membrane protein</topology>
    </subcellularLocation>
</comment>
<evidence type="ECO:0000256" key="6">
    <source>
        <dbReference type="ARBA" id="ARBA00022989"/>
    </source>
</evidence>